<proteinExistence type="predicted"/>
<evidence type="ECO:0000313" key="2">
    <source>
        <dbReference type="Proteomes" id="UP000230251"/>
    </source>
</evidence>
<protein>
    <submittedName>
        <fullName evidence="1">Uncharacterized protein</fullName>
    </submittedName>
</protein>
<dbReference type="Proteomes" id="UP000230251">
    <property type="component" value="Unassembled WGS sequence"/>
</dbReference>
<dbReference type="EMBL" id="PFSI01000050">
    <property type="protein sequence ID" value="PJC24359.1"/>
    <property type="molecule type" value="Genomic_DNA"/>
</dbReference>
<evidence type="ECO:0000313" key="1">
    <source>
        <dbReference type="EMBL" id="PJC24359.1"/>
    </source>
</evidence>
<accession>A0A2M8ENP8</accession>
<name>A0A2M8ENP8_9BACT</name>
<gene>
    <name evidence="1" type="ORF">CO057_03475</name>
</gene>
<dbReference type="AlphaFoldDB" id="A0A2M8ENP8"/>
<organism evidence="1 2">
    <name type="scientific">Candidatus Uhrbacteria bacterium CG_4_9_14_0_2_um_filter_41_50</name>
    <dbReference type="NCBI Taxonomy" id="1975031"/>
    <lineage>
        <taxon>Bacteria</taxon>
        <taxon>Candidatus Uhriibacteriota</taxon>
    </lineage>
</organism>
<reference evidence="2" key="1">
    <citation type="submission" date="2017-09" db="EMBL/GenBank/DDBJ databases">
        <title>Depth-based differentiation of microbial function through sediment-hosted aquifers and enrichment of novel symbionts in the deep terrestrial subsurface.</title>
        <authorList>
            <person name="Probst A.J."/>
            <person name="Ladd B."/>
            <person name="Jarett J.K."/>
            <person name="Geller-Mcgrath D.E."/>
            <person name="Sieber C.M.K."/>
            <person name="Emerson J.B."/>
            <person name="Anantharaman K."/>
            <person name="Thomas B.C."/>
            <person name="Malmstrom R."/>
            <person name="Stieglmeier M."/>
            <person name="Klingl A."/>
            <person name="Woyke T."/>
            <person name="Ryan C.M."/>
            <person name="Banfield J.F."/>
        </authorList>
    </citation>
    <scope>NUCLEOTIDE SEQUENCE [LARGE SCALE GENOMIC DNA]</scope>
</reference>
<comment type="caution">
    <text evidence="1">The sequence shown here is derived from an EMBL/GenBank/DDBJ whole genome shotgun (WGS) entry which is preliminary data.</text>
</comment>
<sequence length="76" mass="8025">MRSVESRLGRAHSEELLAVTLEAGVGVADVGVVGVDGAAVGEVVGLDLDPRGTPLFSLQASMHCLFIKTYFNYFAN</sequence>